<evidence type="ECO:0000256" key="2">
    <source>
        <dbReference type="SAM" id="SignalP"/>
    </source>
</evidence>
<gene>
    <name evidence="3" type="ORF">RM717_05225</name>
</gene>
<feature type="chain" id="PRO_5045489228" description="Lipoprotein" evidence="2">
    <location>
        <begin position="27"/>
        <end position="220"/>
    </location>
</feature>
<sequence length="220" mass="23101">MNFHPTSSTTAARLRLGAFVAVPVLAFSVACVGGDDTSGTRGHDQVATVPEGTATAQDKDADKPTASESARPAGKSAFFDAQMTFVQCMRAKGGYKDYPDPKLSGYLDWSKVNEIGEQPGRNEGIKAGKDNVCADELQAAIAAEPKRDQQREYESMLAHAQCMRDNGLSGFTNPVLSGGGVVPGGDPSPGSPVFDPASPAYKQAREACKSKLLDGLDGMQ</sequence>
<evidence type="ECO:0000256" key="1">
    <source>
        <dbReference type="SAM" id="MobiDB-lite"/>
    </source>
</evidence>
<organism evidence="3 4">
    <name type="scientific">Streptomyces stephensoniae</name>
    <dbReference type="NCBI Taxonomy" id="3375367"/>
    <lineage>
        <taxon>Bacteria</taxon>
        <taxon>Bacillati</taxon>
        <taxon>Actinomycetota</taxon>
        <taxon>Actinomycetes</taxon>
        <taxon>Kitasatosporales</taxon>
        <taxon>Streptomycetaceae</taxon>
        <taxon>Streptomyces</taxon>
    </lineage>
</organism>
<accession>A0ABU2VXS0</accession>
<evidence type="ECO:0000313" key="4">
    <source>
        <dbReference type="Proteomes" id="UP001180556"/>
    </source>
</evidence>
<feature type="signal peptide" evidence="2">
    <location>
        <begin position="1"/>
        <end position="26"/>
    </location>
</feature>
<keyword evidence="4" id="KW-1185">Reference proteome</keyword>
<reference evidence="4" key="1">
    <citation type="submission" date="2023-07" db="EMBL/GenBank/DDBJ databases">
        <title>30 novel species of actinomycetes from the DSMZ collection.</title>
        <authorList>
            <person name="Nouioui I."/>
        </authorList>
    </citation>
    <scope>NUCLEOTIDE SEQUENCE [LARGE SCALE GENOMIC DNA]</scope>
    <source>
        <strain evidence="4">DSM 40932</strain>
    </source>
</reference>
<dbReference type="EMBL" id="JAVRFG010000005">
    <property type="protein sequence ID" value="MDT0489901.1"/>
    <property type="molecule type" value="Genomic_DNA"/>
</dbReference>
<comment type="caution">
    <text evidence="3">The sequence shown here is derived from an EMBL/GenBank/DDBJ whole genome shotgun (WGS) entry which is preliminary data.</text>
</comment>
<feature type="region of interest" description="Disordered" evidence="1">
    <location>
        <begin position="178"/>
        <end position="202"/>
    </location>
</feature>
<keyword evidence="2" id="KW-0732">Signal</keyword>
<dbReference type="Proteomes" id="UP001180556">
    <property type="component" value="Unassembled WGS sequence"/>
</dbReference>
<dbReference type="RefSeq" id="WP_311596537.1">
    <property type="nucleotide sequence ID" value="NZ_JAVRFG010000005.1"/>
</dbReference>
<name>A0ABU2VXS0_9ACTN</name>
<feature type="region of interest" description="Disordered" evidence="1">
    <location>
        <begin position="38"/>
        <end position="73"/>
    </location>
</feature>
<protein>
    <recommendedName>
        <fullName evidence="5">Lipoprotein</fullName>
    </recommendedName>
</protein>
<evidence type="ECO:0008006" key="5">
    <source>
        <dbReference type="Google" id="ProtNLM"/>
    </source>
</evidence>
<evidence type="ECO:0000313" key="3">
    <source>
        <dbReference type="EMBL" id="MDT0489901.1"/>
    </source>
</evidence>
<proteinExistence type="predicted"/>